<dbReference type="OrthoDB" id="3799206at2759"/>
<dbReference type="Proteomes" id="UP000481861">
    <property type="component" value="Unassembled WGS sequence"/>
</dbReference>
<sequence length="281" mass="32090">MCKLQLNEYGCGHVRKTLLEACETHKRLAPVAGTRAPTFCLNGLHVVQRVPVEGSCIRQHKGLTCQQVKALCPLKKRFDEIEAVLTSYRERGAQIKRLIQPGYQPAYNWDQVVSEGLDETSIKMLEDRQVELRSVTIPEYLDNFAYKLNRCGVELHAVYDYNVKQVLAEASGLGISPSPEVAKMLDEANGWYVADFDSSDYSDFNAREWFIIDGPFEKLRDAAHDALLFVEHLALDACLDDVGWELPQDPEDHKELLHVMYDRRLMPVNKSRTEPRPGWRV</sequence>
<dbReference type="EMBL" id="JAADJZ010000008">
    <property type="protein sequence ID" value="KAF2873023.1"/>
    <property type="molecule type" value="Genomic_DNA"/>
</dbReference>
<comment type="caution">
    <text evidence="1">The sequence shown here is derived from an EMBL/GenBank/DDBJ whole genome shotgun (WGS) entry which is preliminary data.</text>
</comment>
<organism evidence="1 2">
    <name type="scientific">Massariosphaeria phaeospora</name>
    <dbReference type="NCBI Taxonomy" id="100035"/>
    <lineage>
        <taxon>Eukaryota</taxon>
        <taxon>Fungi</taxon>
        <taxon>Dikarya</taxon>
        <taxon>Ascomycota</taxon>
        <taxon>Pezizomycotina</taxon>
        <taxon>Dothideomycetes</taxon>
        <taxon>Pleosporomycetidae</taxon>
        <taxon>Pleosporales</taxon>
        <taxon>Pleosporales incertae sedis</taxon>
        <taxon>Massariosphaeria</taxon>
    </lineage>
</organism>
<name>A0A7C8ME38_9PLEO</name>
<protein>
    <submittedName>
        <fullName evidence="1">Uncharacterized protein</fullName>
    </submittedName>
</protein>
<accession>A0A7C8ME38</accession>
<reference evidence="1 2" key="1">
    <citation type="submission" date="2020-01" db="EMBL/GenBank/DDBJ databases">
        <authorList>
            <consortium name="DOE Joint Genome Institute"/>
            <person name="Haridas S."/>
            <person name="Albert R."/>
            <person name="Binder M."/>
            <person name="Bloem J."/>
            <person name="Labutti K."/>
            <person name="Salamov A."/>
            <person name="Andreopoulos B."/>
            <person name="Baker S.E."/>
            <person name="Barry K."/>
            <person name="Bills G."/>
            <person name="Bluhm B.H."/>
            <person name="Cannon C."/>
            <person name="Castanera R."/>
            <person name="Culley D.E."/>
            <person name="Daum C."/>
            <person name="Ezra D."/>
            <person name="Gonzalez J.B."/>
            <person name="Henrissat B."/>
            <person name="Kuo A."/>
            <person name="Liang C."/>
            <person name="Lipzen A."/>
            <person name="Lutzoni F."/>
            <person name="Magnuson J."/>
            <person name="Mondo S."/>
            <person name="Nolan M."/>
            <person name="Ohm R."/>
            <person name="Pangilinan J."/>
            <person name="Park H.-J.H."/>
            <person name="Ramirez L."/>
            <person name="Alfaro M."/>
            <person name="Sun H."/>
            <person name="Tritt A."/>
            <person name="Yoshinaga Y."/>
            <person name="Zwiers L.-H.L."/>
            <person name="Turgeon B.G."/>
            <person name="Goodwin S.B."/>
            <person name="Spatafora J.W."/>
            <person name="Crous P.W."/>
            <person name="Grigoriev I.V."/>
        </authorList>
    </citation>
    <scope>NUCLEOTIDE SEQUENCE [LARGE SCALE GENOMIC DNA]</scope>
    <source>
        <strain evidence="1 2">CBS 611.86</strain>
    </source>
</reference>
<evidence type="ECO:0000313" key="1">
    <source>
        <dbReference type="EMBL" id="KAF2873023.1"/>
    </source>
</evidence>
<gene>
    <name evidence="1" type="ORF">BDV95DRAFT_568560</name>
</gene>
<proteinExistence type="predicted"/>
<dbReference type="AlphaFoldDB" id="A0A7C8ME38"/>
<keyword evidence="2" id="KW-1185">Reference proteome</keyword>
<evidence type="ECO:0000313" key="2">
    <source>
        <dbReference type="Proteomes" id="UP000481861"/>
    </source>
</evidence>